<evidence type="ECO:0000313" key="1">
    <source>
        <dbReference type="EMBL" id="MBB6035967.1"/>
    </source>
</evidence>
<dbReference type="RefSeq" id="WP_184788829.1">
    <property type="nucleotide sequence ID" value="NZ_BONT01000046.1"/>
</dbReference>
<proteinExistence type="predicted"/>
<dbReference type="Gene3D" id="2.30.320.10">
    <property type="entry name" value="YwqG-like"/>
    <property type="match status" value="1"/>
</dbReference>
<keyword evidence="2" id="KW-1185">Reference proteome</keyword>
<reference evidence="1 2" key="1">
    <citation type="submission" date="2020-08" db="EMBL/GenBank/DDBJ databases">
        <title>Genomic Encyclopedia of Type Strains, Phase IV (KMG-IV): sequencing the most valuable type-strain genomes for metagenomic binning, comparative biology and taxonomic classification.</title>
        <authorList>
            <person name="Goeker M."/>
        </authorList>
    </citation>
    <scope>NUCLEOTIDE SEQUENCE [LARGE SCALE GENOMIC DNA]</scope>
    <source>
        <strain evidence="1 2">YIM 65646</strain>
    </source>
</reference>
<dbReference type="EMBL" id="JACHGT010000008">
    <property type="protein sequence ID" value="MBB6035967.1"/>
    <property type="molecule type" value="Genomic_DNA"/>
</dbReference>
<dbReference type="InterPro" id="IPR015315">
    <property type="entry name" value="DUF1963"/>
</dbReference>
<dbReference type="SUPFAM" id="SSF103032">
    <property type="entry name" value="Hypothetical protein YwqG"/>
    <property type="match status" value="1"/>
</dbReference>
<accession>A0A841FRN7</accession>
<gene>
    <name evidence="1" type="ORF">HNR73_003835</name>
</gene>
<dbReference type="PANTHER" id="PTHR36436:SF6">
    <property type="entry name" value="SLL5081 PROTEIN"/>
    <property type="match status" value="1"/>
</dbReference>
<evidence type="ECO:0000313" key="2">
    <source>
        <dbReference type="Proteomes" id="UP000548476"/>
    </source>
</evidence>
<sequence length="281" mass="30774">MSDQNRRIPPTTTAELEALAREHMPPGEATYWLSLPRPAIRLRHAEPGDATVGFLSGDPALDPAESWPATADGRTLTHQLTLDLAALPETGLDLPSGGLLQFFCFAPEGNDPLVRHIPAGTEVVTRRGPEDDIYRRDAIPIAASVEMTAPRSDDHPYVRWLDWEDDEPGEDEDDDEEPASRAELWEEAIGTAIPSRYHLVGGYGVDVQGGTYFAPSAQPVLVRTEAGLVPETELPVLLVQLDSDHKAGIGWGDMGIGHFHLDRADLAARRFDRVALSWSCF</sequence>
<dbReference type="AlphaFoldDB" id="A0A841FRN7"/>
<dbReference type="PANTHER" id="PTHR36436">
    <property type="entry name" value="SLL5081 PROTEIN"/>
    <property type="match status" value="1"/>
</dbReference>
<dbReference type="Pfam" id="PF09234">
    <property type="entry name" value="DUF1963"/>
    <property type="match status" value="1"/>
</dbReference>
<organism evidence="1 2">
    <name type="scientific">Phytomonospora endophytica</name>
    <dbReference type="NCBI Taxonomy" id="714109"/>
    <lineage>
        <taxon>Bacteria</taxon>
        <taxon>Bacillati</taxon>
        <taxon>Actinomycetota</taxon>
        <taxon>Actinomycetes</taxon>
        <taxon>Micromonosporales</taxon>
        <taxon>Micromonosporaceae</taxon>
        <taxon>Phytomonospora</taxon>
    </lineage>
</organism>
<dbReference type="Proteomes" id="UP000548476">
    <property type="component" value="Unassembled WGS sequence"/>
</dbReference>
<dbReference type="InterPro" id="IPR035948">
    <property type="entry name" value="YwqG-like_sf"/>
</dbReference>
<evidence type="ECO:0008006" key="3">
    <source>
        <dbReference type="Google" id="ProtNLM"/>
    </source>
</evidence>
<protein>
    <recommendedName>
        <fullName evidence="3">DUF1963 domain-containing protein</fullName>
    </recommendedName>
</protein>
<comment type="caution">
    <text evidence="1">The sequence shown here is derived from an EMBL/GenBank/DDBJ whole genome shotgun (WGS) entry which is preliminary data.</text>
</comment>
<name>A0A841FRN7_9ACTN</name>